<dbReference type="EMBL" id="CCKQ01001690">
    <property type="protein sequence ID" value="CDW72812.1"/>
    <property type="molecule type" value="Genomic_DNA"/>
</dbReference>
<dbReference type="Proteomes" id="UP000039865">
    <property type="component" value="Unassembled WGS sequence"/>
</dbReference>
<sequence>METRVRRFKRALTLNLNVKPLSAKLTISSTSNMLFSIDTKKFIGPYLKNTTNNSLEMSIKYVFINSKKRTLTKQQIDLHFIATK</sequence>
<organism evidence="1 2">
    <name type="scientific">Stylonychia lemnae</name>
    <name type="common">Ciliate</name>
    <dbReference type="NCBI Taxonomy" id="5949"/>
    <lineage>
        <taxon>Eukaryota</taxon>
        <taxon>Sar</taxon>
        <taxon>Alveolata</taxon>
        <taxon>Ciliophora</taxon>
        <taxon>Intramacronucleata</taxon>
        <taxon>Spirotrichea</taxon>
        <taxon>Stichotrichia</taxon>
        <taxon>Sporadotrichida</taxon>
        <taxon>Oxytrichidae</taxon>
        <taxon>Stylonychinae</taxon>
        <taxon>Stylonychia</taxon>
    </lineage>
</organism>
<name>A0A077ZSH9_STYLE</name>
<evidence type="ECO:0000313" key="2">
    <source>
        <dbReference type="Proteomes" id="UP000039865"/>
    </source>
</evidence>
<dbReference type="AlphaFoldDB" id="A0A077ZSH9"/>
<reference evidence="1 2" key="1">
    <citation type="submission" date="2014-06" db="EMBL/GenBank/DDBJ databases">
        <authorList>
            <person name="Swart Estienne"/>
        </authorList>
    </citation>
    <scope>NUCLEOTIDE SEQUENCE [LARGE SCALE GENOMIC DNA]</scope>
    <source>
        <strain evidence="1 2">130c</strain>
    </source>
</reference>
<evidence type="ECO:0000313" key="1">
    <source>
        <dbReference type="EMBL" id="CDW72812.1"/>
    </source>
</evidence>
<dbReference type="InParanoid" id="A0A077ZSH9"/>
<gene>
    <name evidence="1" type="primary">Contig3450.g3695</name>
    <name evidence="1" type="ORF">STYLEM_1777</name>
</gene>
<protein>
    <submittedName>
        <fullName evidence="1">Uncharacterized protein</fullName>
    </submittedName>
</protein>
<keyword evidence="2" id="KW-1185">Reference proteome</keyword>
<accession>A0A077ZSH9</accession>
<proteinExistence type="predicted"/>